<dbReference type="Proteomes" id="UP000318103">
    <property type="component" value="Unassembled WGS sequence"/>
</dbReference>
<comment type="caution">
    <text evidence="2">The sequence shown here is derived from an EMBL/GenBank/DDBJ whole genome shotgun (WGS) entry which is preliminary data.</text>
</comment>
<keyword evidence="3" id="KW-1185">Reference proteome</keyword>
<name>A0A542UEM1_9ACTN</name>
<evidence type="ECO:0000313" key="3">
    <source>
        <dbReference type="Proteomes" id="UP000318103"/>
    </source>
</evidence>
<dbReference type="RefSeq" id="WP_159045451.1">
    <property type="nucleotide sequence ID" value="NZ_JBPJFI010000001.1"/>
</dbReference>
<feature type="transmembrane region" description="Helical" evidence="1">
    <location>
        <begin position="33"/>
        <end position="51"/>
    </location>
</feature>
<keyword evidence="1" id="KW-1133">Transmembrane helix</keyword>
<reference evidence="2 3" key="1">
    <citation type="submission" date="2019-06" db="EMBL/GenBank/DDBJ databases">
        <title>Sequencing the genomes of 1000 actinobacteria strains.</title>
        <authorList>
            <person name="Klenk H.-P."/>
        </authorList>
    </citation>
    <scope>NUCLEOTIDE SEQUENCE [LARGE SCALE GENOMIC DNA]</scope>
    <source>
        <strain evidence="2 3">DSM 41929</strain>
    </source>
</reference>
<dbReference type="EMBL" id="VFNX01000001">
    <property type="protein sequence ID" value="TQK97511.1"/>
    <property type="molecule type" value="Genomic_DNA"/>
</dbReference>
<organism evidence="2 3">
    <name type="scientific">Streptomyces puniciscabiei</name>
    <dbReference type="NCBI Taxonomy" id="164348"/>
    <lineage>
        <taxon>Bacteria</taxon>
        <taxon>Bacillati</taxon>
        <taxon>Actinomycetota</taxon>
        <taxon>Actinomycetes</taxon>
        <taxon>Kitasatosporales</taxon>
        <taxon>Streptomycetaceae</taxon>
        <taxon>Streptomyces</taxon>
    </lineage>
</organism>
<sequence length="54" mass="5971">MLRSNDLGIDDRGHGRVKSFFELLGKAMQSTGMTLRLCLLMLVAATAYVISQLK</sequence>
<proteinExistence type="predicted"/>
<accession>A0A542UEM1</accession>
<evidence type="ECO:0000256" key="1">
    <source>
        <dbReference type="SAM" id="Phobius"/>
    </source>
</evidence>
<protein>
    <submittedName>
        <fullName evidence="2">Uncharacterized protein</fullName>
    </submittedName>
</protein>
<dbReference type="AlphaFoldDB" id="A0A542UEM1"/>
<keyword evidence="1" id="KW-0472">Membrane</keyword>
<evidence type="ECO:0000313" key="2">
    <source>
        <dbReference type="EMBL" id="TQK97511.1"/>
    </source>
</evidence>
<gene>
    <name evidence="2" type="ORF">FB563_2484</name>
</gene>
<keyword evidence="1" id="KW-0812">Transmembrane</keyword>